<evidence type="ECO:0000256" key="14">
    <source>
        <dbReference type="RuleBase" id="RU003974"/>
    </source>
</evidence>
<evidence type="ECO:0000256" key="2">
    <source>
        <dbReference type="ARBA" id="ARBA00005189"/>
    </source>
</evidence>
<dbReference type="InterPro" id="IPR020834">
    <property type="entry name" value="LipOase_CS"/>
</dbReference>
<dbReference type="InterPro" id="IPR001885">
    <property type="entry name" value="LipOase_mml"/>
</dbReference>
<comment type="similarity">
    <text evidence="3 14">Belongs to the lipoxygenase family.</text>
</comment>
<evidence type="ECO:0000256" key="8">
    <source>
        <dbReference type="ARBA" id="ARBA00023004"/>
    </source>
</evidence>
<dbReference type="GO" id="GO:0005506">
    <property type="term" value="F:iron ion binding"/>
    <property type="evidence" value="ECO:0007669"/>
    <property type="project" value="InterPro"/>
</dbReference>
<evidence type="ECO:0000313" key="17">
    <source>
        <dbReference type="Ensembl" id="ENSORLP00020010935.1"/>
    </source>
</evidence>
<feature type="binding site" evidence="10">
    <location>
        <position position="409"/>
    </location>
    <ligand>
        <name>Fe cation</name>
        <dbReference type="ChEBI" id="CHEBI:24875"/>
        <note>catalytic</note>
    </ligand>
</feature>
<dbReference type="Gene3D" id="2.60.60.20">
    <property type="entry name" value="PLAT/LH2 domain"/>
    <property type="match status" value="1"/>
</dbReference>
<dbReference type="GO" id="GO:0005737">
    <property type="term" value="C:cytoplasm"/>
    <property type="evidence" value="ECO:0007669"/>
    <property type="project" value="UniProtKB-SubCell"/>
</dbReference>
<comment type="subcellular location">
    <subcellularLocation>
        <location evidence="1">Cytoplasm</location>
    </subcellularLocation>
</comment>
<evidence type="ECO:0000256" key="9">
    <source>
        <dbReference type="ARBA" id="ARBA00023098"/>
    </source>
</evidence>
<dbReference type="SUPFAM" id="SSF49723">
    <property type="entry name" value="Lipase/lipooxygenase domain (PLAT/LH2 domain)"/>
    <property type="match status" value="1"/>
</dbReference>
<keyword evidence="5 10" id="KW-0479">Metal-binding</keyword>
<dbReference type="InterPro" id="IPR013819">
    <property type="entry name" value="LipOase_C"/>
</dbReference>
<dbReference type="SUPFAM" id="SSF48484">
    <property type="entry name" value="Lipoxigenase"/>
    <property type="match status" value="1"/>
</dbReference>
<dbReference type="Gene3D" id="3.10.450.60">
    <property type="match status" value="1"/>
</dbReference>
<comment type="pathway">
    <text evidence="2">Lipid metabolism.</text>
</comment>
<evidence type="ECO:0000256" key="10">
    <source>
        <dbReference type="PIRSR" id="PIRSR601885-1"/>
    </source>
</evidence>
<accession>A0A3P9KR14</accession>
<evidence type="ECO:0000256" key="13">
    <source>
        <dbReference type="PROSITE-ProRule" id="PRU00152"/>
    </source>
</evidence>
<sequence>MLLELQSRSIRPSIRPSILSSSQPSVRPSVHLLPISVTIMLYSTTACQEFEVAVYTSPGPTCGTFSRLWLSLIGSQGETPPIRVNDHLLSGSKCLVHVGADGPLGQLLLVRLRLEVLTGFPNLDWHCSKVEVCRRSSGQKDAEAQVFHCDKWLQAAEGDVDLRSGNLCLLADETEEKLKLQRLKQLQRHQELIRWRTFIEGAPACADLKSLSELGPNLNFTSQNSVLDQHYLRGLSRREEPWKSFSELEMVFAHSGRHNQIASFVKAHWKEDWYFGYQCLNGCNPLLVRQTRLLPPNLAVTSDMLRPFLPGDSSLELELQKGTIYLLDYEVLDKVPANIINGKQTYLSAPLCLLHLNPQGQLVPIAIQLQQKPDPQNPIFLPSDSTCDWLLAKMWVHNADFQYHQLISHYLRTHMMSELCCIATLRQLAESHPLHQLLMPHVRTSLKINLQARGGLLAPGGVFDHAVASGLPAIKVLLSRASARICYRSLCVPDDLLDRGVHKLPHSYYAEDALRVWDALHRFVAGWLDVYYSKDDDVKNDLELHQWITEINTHGYSQHSGFPQSFCSKAELCKFVTMIIFSCSALHAAVNFSQLDFALWVPNCPTSMLRPPPQAKGVITEDDILSFLPDVNITCRVLMVLNLLSQPSIDFVPLCQYREAIFKVGVQRRLSEEVQAELRAISDAIKERNSQQVLPYPYLSPSLIENSVAI</sequence>
<evidence type="ECO:0000256" key="4">
    <source>
        <dbReference type="ARBA" id="ARBA00022490"/>
    </source>
</evidence>
<feature type="binding site" evidence="11">
    <location>
        <position position="63"/>
    </location>
    <ligand>
        <name>Ca(2+)</name>
        <dbReference type="ChEBI" id="CHEBI:29108"/>
        <label>1</label>
    </ligand>
</feature>
<dbReference type="Proteomes" id="UP000265180">
    <property type="component" value="Chromosome 14"/>
</dbReference>
<comment type="caution">
    <text evidence="13">Lacks conserved residue(s) required for the propagation of feature annotation.</text>
</comment>
<keyword evidence="6 14" id="KW-0223">Dioxygenase</keyword>
<keyword evidence="7 14" id="KW-0560">Oxidoreductase</keyword>
<reference evidence="17" key="3">
    <citation type="submission" date="2025-08" db="UniProtKB">
        <authorList>
            <consortium name="Ensembl"/>
        </authorList>
    </citation>
    <scope>IDENTIFICATION</scope>
    <source>
        <strain evidence="17">HNI</strain>
    </source>
</reference>
<organism evidence="17 18">
    <name type="scientific">Oryzias latipes</name>
    <name type="common">Japanese rice fish</name>
    <name type="synonym">Japanese killifish</name>
    <dbReference type="NCBI Taxonomy" id="8090"/>
    <lineage>
        <taxon>Eukaryota</taxon>
        <taxon>Metazoa</taxon>
        <taxon>Chordata</taxon>
        <taxon>Craniata</taxon>
        <taxon>Vertebrata</taxon>
        <taxon>Euteleostomi</taxon>
        <taxon>Actinopterygii</taxon>
        <taxon>Neopterygii</taxon>
        <taxon>Teleostei</taxon>
        <taxon>Neoteleostei</taxon>
        <taxon>Acanthomorphata</taxon>
        <taxon>Ovalentaria</taxon>
        <taxon>Atherinomorphae</taxon>
        <taxon>Beloniformes</taxon>
        <taxon>Adrianichthyidae</taxon>
        <taxon>Oryziinae</taxon>
        <taxon>Oryzias</taxon>
    </lineage>
</organism>
<feature type="binding site" evidence="10">
    <location>
        <position position="414"/>
    </location>
    <ligand>
        <name>Fe cation</name>
        <dbReference type="ChEBI" id="CHEBI:24875"/>
        <note>catalytic</note>
    </ligand>
</feature>
<keyword evidence="8 10" id="KW-0408">Iron</keyword>
<dbReference type="Gene3D" id="1.20.245.10">
    <property type="entry name" value="Lipoxygenase-1, Domain 5"/>
    <property type="match status" value="1"/>
</dbReference>
<evidence type="ECO:0000313" key="18">
    <source>
        <dbReference type="Proteomes" id="UP000265180"/>
    </source>
</evidence>
<name>A0A3P9KR14_ORYLA</name>
<proteinExistence type="inferred from homology"/>
<keyword evidence="9" id="KW-0443">Lipid metabolism</keyword>
<feature type="domain" description="Lipoxygenase" evidence="16">
    <location>
        <begin position="168"/>
        <end position="710"/>
    </location>
</feature>
<reference evidence="17" key="4">
    <citation type="submission" date="2025-09" db="UniProtKB">
        <authorList>
            <consortium name="Ensembl"/>
        </authorList>
    </citation>
    <scope>IDENTIFICATION</scope>
    <source>
        <strain evidence="17">HNI</strain>
    </source>
</reference>
<comment type="cofactor">
    <cofactor evidence="10">
        <name>Fe cation</name>
        <dbReference type="ChEBI" id="CHEBI:24875"/>
    </cofactor>
    <text evidence="10">Binds 1 Fe cation per subunit.</text>
</comment>
<dbReference type="Pfam" id="PF00305">
    <property type="entry name" value="Lipoxygenase"/>
    <property type="match status" value="1"/>
</dbReference>
<dbReference type="PRINTS" id="PR00467">
    <property type="entry name" value="MAMLPOXGNASE"/>
</dbReference>
<dbReference type="PROSITE" id="PS00711">
    <property type="entry name" value="LIPOXYGENASE_1"/>
    <property type="match status" value="1"/>
</dbReference>
<reference key="1">
    <citation type="journal article" date="2007" name="Nature">
        <title>The medaka draft genome and insights into vertebrate genome evolution.</title>
        <authorList>
            <person name="Kasahara M."/>
            <person name="Naruse K."/>
            <person name="Sasaki S."/>
            <person name="Nakatani Y."/>
            <person name="Qu W."/>
            <person name="Ahsan B."/>
            <person name="Yamada T."/>
            <person name="Nagayasu Y."/>
            <person name="Doi K."/>
            <person name="Kasai Y."/>
            <person name="Jindo T."/>
            <person name="Kobayashi D."/>
            <person name="Shimada A."/>
            <person name="Toyoda A."/>
            <person name="Kuroki Y."/>
            <person name="Fujiyama A."/>
            <person name="Sasaki T."/>
            <person name="Shimizu A."/>
            <person name="Asakawa S."/>
            <person name="Shimizu N."/>
            <person name="Hashimoto S."/>
            <person name="Yang J."/>
            <person name="Lee Y."/>
            <person name="Matsushima K."/>
            <person name="Sugano S."/>
            <person name="Sakaizumi M."/>
            <person name="Narita T."/>
            <person name="Ohishi K."/>
            <person name="Haga S."/>
            <person name="Ohta F."/>
            <person name="Nomoto H."/>
            <person name="Nogata K."/>
            <person name="Morishita T."/>
            <person name="Endo T."/>
            <person name="Shin-I T."/>
            <person name="Takeda H."/>
            <person name="Morishita S."/>
            <person name="Kohara Y."/>
        </authorList>
    </citation>
    <scope>NUCLEOTIDE SEQUENCE [LARGE SCALE GENOMIC DNA]</scope>
    <source>
        <strain>Hd-rR</strain>
    </source>
</reference>
<feature type="site" description="Essential for stabilizing binding to COTL1" evidence="12">
    <location>
        <position position="152"/>
    </location>
</feature>
<dbReference type="InterPro" id="IPR000907">
    <property type="entry name" value="LipOase"/>
</dbReference>
<evidence type="ECO:0000256" key="6">
    <source>
        <dbReference type="ARBA" id="ARBA00022964"/>
    </source>
</evidence>
<feature type="domain" description="PLAT" evidence="15">
    <location>
        <begin position="48"/>
        <end position="167"/>
    </location>
</feature>
<evidence type="ECO:0000259" key="15">
    <source>
        <dbReference type="PROSITE" id="PS50095"/>
    </source>
</evidence>
<dbReference type="GO" id="GO:0016702">
    <property type="term" value="F:oxidoreductase activity, acting on single donors with incorporation of molecular oxygen, incorporation of two atoms of oxygen"/>
    <property type="evidence" value="ECO:0007669"/>
    <property type="project" value="InterPro"/>
</dbReference>
<evidence type="ECO:0000256" key="5">
    <source>
        <dbReference type="ARBA" id="ARBA00022723"/>
    </source>
</evidence>
<dbReference type="PROSITE" id="PS00081">
    <property type="entry name" value="LIPOXYGENASE_2"/>
    <property type="match status" value="1"/>
</dbReference>
<dbReference type="PROSITE" id="PS51393">
    <property type="entry name" value="LIPOXYGENASE_3"/>
    <property type="match status" value="1"/>
</dbReference>
<dbReference type="InterPro" id="IPR001024">
    <property type="entry name" value="PLAT/LH2_dom"/>
</dbReference>
<dbReference type="InterPro" id="IPR020833">
    <property type="entry name" value="LipOase_Fe_BS"/>
</dbReference>
<feature type="binding site" evidence="11">
    <location>
        <position position="124"/>
    </location>
    <ligand>
        <name>Ca(2+)</name>
        <dbReference type="ChEBI" id="CHEBI:29108"/>
        <label>1</label>
    </ligand>
</feature>
<dbReference type="Ensembl" id="ENSORLT00020017702.1">
    <property type="protein sequence ID" value="ENSORLP00020010935.1"/>
    <property type="gene ID" value="ENSORLG00020011876.1"/>
</dbReference>
<evidence type="ECO:0000259" key="16">
    <source>
        <dbReference type="PROSITE" id="PS51393"/>
    </source>
</evidence>
<dbReference type="PANTHER" id="PTHR11771">
    <property type="entry name" value="LIPOXYGENASE"/>
    <property type="match status" value="1"/>
</dbReference>
<feature type="binding site" evidence="10">
    <location>
        <position position="587"/>
    </location>
    <ligand>
        <name>Fe cation</name>
        <dbReference type="ChEBI" id="CHEBI:24875"/>
        <note>catalytic</note>
    </ligand>
</feature>
<protein>
    <submittedName>
        <fullName evidence="17">Zgc:152891</fullName>
    </submittedName>
</protein>
<dbReference type="PROSITE" id="PS50095">
    <property type="entry name" value="PLAT"/>
    <property type="match status" value="1"/>
</dbReference>
<evidence type="ECO:0000256" key="7">
    <source>
        <dbReference type="ARBA" id="ARBA00023002"/>
    </source>
</evidence>
<evidence type="ECO:0000256" key="12">
    <source>
        <dbReference type="PIRSR" id="PIRSR601885-3"/>
    </source>
</evidence>
<evidence type="ECO:0000256" key="1">
    <source>
        <dbReference type="ARBA" id="ARBA00004496"/>
    </source>
</evidence>
<dbReference type="PRINTS" id="PR00087">
    <property type="entry name" value="LIPOXYGENASE"/>
</dbReference>
<evidence type="ECO:0000256" key="11">
    <source>
        <dbReference type="PIRSR" id="PIRSR601885-2"/>
    </source>
</evidence>
<dbReference type="GO" id="GO:0034440">
    <property type="term" value="P:lipid oxidation"/>
    <property type="evidence" value="ECO:0007669"/>
    <property type="project" value="InterPro"/>
</dbReference>
<feature type="binding site" evidence="10">
    <location>
        <position position="710"/>
    </location>
    <ligand>
        <name>Fe cation</name>
        <dbReference type="ChEBI" id="CHEBI:24875"/>
        <note>catalytic</note>
    </ligand>
</feature>
<keyword evidence="11" id="KW-0106">Calcium</keyword>
<dbReference type="InterPro" id="IPR036392">
    <property type="entry name" value="PLAT/LH2_dom_sf"/>
</dbReference>
<evidence type="ECO:0000256" key="3">
    <source>
        <dbReference type="ARBA" id="ARBA00009419"/>
    </source>
</evidence>
<dbReference type="AlphaFoldDB" id="A0A3P9KR14"/>
<dbReference type="InterPro" id="IPR036226">
    <property type="entry name" value="LipOase_C_sf"/>
</dbReference>
<reference evidence="17 18" key="2">
    <citation type="submission" date="2017-04" db="EMBL/GenBank/DDBJ databases">
        <title>CpG methylation of centromeres and impact of large insertions on vertebrate speciation.</title>
        <authorList>
            <person name="Ichikawa K."/>
            <person name="Yoshimura J."/>
            <person name="Morishita S."/>
        </authorList>
    </citation>
    <scope>NUCLEOTIDE SEQUENCE</scope>
    <source>
        <strain evidence="17 18">HNI</strain>
    </source>
</reference>
<keyword evidence="4" id="KW-0963">Cytoplasm</keyword>